<gene>
    <name evidence="1" type="ORF">D1Y85_21535</name>
</gene>
<organism evidence="1 2">
    <name type="scientific">Paraburkholderia dinghuensis</name>
    <dbReference type="NCBI Taxonomy" id="2305225"/>
    <lineage>
        <taxon>Bacteria</taxon>
        <taxon>Pseudomonadati</taxon>
        <taxon>Pseudomonadota</taxon>
        <taxon>Betaproteobacteria</taxon>
        <taxon>Burkholderiales</taxon>
        <taxon>Burkholderiaceae</taxon>
        <taxon>Paraburkholderia</taxon>
    </lineage>
</organism>
<comment type="caution">
    <text evidence="1">The sequence shown here is derived from an EMBL/GenBank/DDBJ whole genome shotgun (WGS) entry which is preliminary data.</text>
</comment>
<dbReference type="RefSeq" id="WP_124153102.1">
    <property type="nucleotide sequence ID" value="NZ_RQIS01000018.1"/>
</dbReference>
<protein>
    <submittedName>
        <fullName evidence="1">Uncharacterized protein</fullName>
    </submittedName>
</protein>
<dbReference type="Proteomes" id="UP000272778">
    <property type="component" value="Unassembled WGS sequence"/>
</dbReference>
<dbReference type="AlphaFoldDB" id="A0A3N6MHR9"/>
<name>A0A3N6MHR9_9BURK</name>
<evidence type="ECO:0000313" key="1">
    <source>
        <dbReference type="EMBL" id="RQH02718.1"/>
    </source>
</evidence>
<sequence length="93" mass="10492">MDSSKYNRQISMICPTCGGTDFSVPSESDDPSVPVTCRKCSRVMLRDELIELNSENIEAHQKEIVEQVKKDITKGINDAIRNAFKGNKNIKFK</sequence>
<accession>A0A3N6MHR9</accession>
<keyword evidence="2" id="KW-1185">Reference proteome</keyword>
<dbReference type="OrthoDB" id="7597037at2"/>
<reference evidence="1 2" key="1">
    <citation type="submission" date="2018-11" db="EMBL/GenBank/DDBJ databases">
        <title>Paraburkholderia sp. DHOA04, isolated from soil.</title>
        <authorList>
            <person name="Gao Z.-H."/>
            <person name="Qiu L.-H."/>
            <person name="Fu J.-C."/>
        </authorList>
    </citation>
    <scope>NUCLEOTIDE SEQUENCE [LARGE SCALE GENOMIC DNA]</scope>
    <source>
        <strain evidence="1 2">DHOA04</strain>
    </source>
</reference>
<proteinExistence type="predicted"/>
<evidence type="ECO:0000313" key="2">
    <source>
        <dbReference type="Proteomes" id="UP000272778"/>
    </source>
</evidence>
<dbReference type="EMBL" id="RQIS01000018">
    <property type="protein sequence ID" value="RQH02718.1"/>
    <property type="molecule type" value="Genomic_DNA"/>
</dbReference>